<evidence type="ECO:0000313" key="4">
    <source>
        <dbReference type="EMBL" id="EXL64044.1"/>
    </source>
</evidence>
<dbReference type="Pfam" id="PF12621">
    <property type="entry name" value="PHM7_ext"/>
    <property type="match status" value="1"/>
</dbReference>
<dbReference type="EMBL" id="KK034420">
    <property type="protein sequence ID" value="EXL64044.1"/>
    <property type="molecule type" value="Genomic_DNA"/>
</dbReference>
<dbReference type="AlphaFoldDB" id="X0HS72"/>
<dbReference type="PANTHER" id="PTHR13018">
    <property type="entry name" value="PROBABLE MEMBRANE PROTEIN DUF221-RELATED"/>
    <property type="match status" value="1"/>
</dbReference>
<reference evidence="4" key="2">
    <citation type="submission" date="2014-03" db="EMBL/GenBank/DDBJ databases">
        <title>The Genome Annotation of Fusarium oxysporum PHW808.</title>
        <authorList>
            <consortium name="The Broad Institute Genomics Platform"/>
            <person name="Ma L.-J."/>
            <person name="Corby-Kistler H."/>
            <person name="Broz K."/>
            <person name="Gale L.R."/>
            <person name="Jonkers W."/>
            <person name="O'Donnell K."/>
            <person name="Ploetz R."/>
            <person name="Steinberg C."/>
            <person name="Schwartz D.C."/>
            <person name="VanEtten H."/>
            <person name="Zhou S."/>
            <person name="Young S.K."/>
            <person name="Zeng Q."/>
            <person name="Gargeya S."/>
            <person name="Fitzgerald M."/>
            <person name="Abouelleil A."/>
            <person name="Alvarado L."/>
            <person name="Chapman S.B."/>
            <person name="Gainer-Dewar J."/>
            <person name="Goldberg J."/>
            <person name="Griggs A."/>
            <person name="Gujja S."/>
            <person name="Hansen M."/>
            <person name="Howarth C."/>
            <person name="Imamovic A."/>
            <person name="Ireland A."/>
            <person name="Larimer J."/>
            <person name="McCowan C."/>
            <person name="Murphy C."/>
            <person name="Pearson M."/>
            <person name="Poon T.W."/>
            <person name="Priest M."/>
            <person name="Roberts A."/>
            <person name="Saif S."/>
            <person name="Shea T."/>
            <person name="Sykes S."/>
            <person name="Wortman J."/>
            <person name="Nusbaum C."/>
            <person name="Birren B."/>
        </authorList>
    </citation>
    <scope>NUCLEOTIDE SEQUENCE</scope>
    <source>
        <strain evidence="4">54008</strain>
    </source>
</reference>
<dbReference type="HOGENOM" id="CLU_047731_0_0_1"/>
<organism evidence="4">
    <name type="scientific">Fusarium oxysporum f. sp. conglutinans race 2 54008</name>
    <dbReference type="NCBI Taxonomy" id="1089457"/>
    <lineage>
        <taxon>Eukaryota</taxon>
        <taxon>Fungi</taxon>
        <taxon>Dikarya</taxon>
        <taxon>Ascomycota</taxon>
        <taxon>Pezizomycotina</taxon>
        <taxon>Sordariomycetes</taxon>
        <taxon>Hypocreomycetidae</taxon>
        <taxon>Hypocreales</taxon>
        <taxon>Nectriaceae</taxon>
        <taxon>Fusarium</taxon>
        <taxon>Fusarium oxysporum species complex</taxon>
    </lineage>
</organism>
<keyword evidence="1" id="KW-0812">Transmembrane</keyword>
<name>X0HS72_FUSOX</name>
<dbReference type="Proteomes" id="UP000030676">
    <property type="component" value="Unassembled WGS sequence"/>
</dbReference>
<proteinExistence type="predicted"/>
<dbReference type="GO" id="GO:0005227">
    <property type="term" value="F:calcium-activated cation channel activity"/>
    <property type="evidence" value="ECO:0007669"/>
    <property type="project" value="InterPro"/>
</dbReference>
<evidence type="ECO:0008006" key="5">
    <source>
        <dbReference type="Google" id="ProtNLM"/>
    </source>
</evidence>
<gene>
    <name evidence="4" type="ORF">FOPG_19685</name>
</gene>
<dbReference type="InterPro" id="IPR003864">
    <property type="entry name" value="CSC1/OSCA1-like_7TM"/>
</dbReference>
<feature type="transmembrane region" description="Helical" evidence="1">
    <location>
        <begin position="58"/>
        <end position="79"/>
    </location>
</feature>
<feature type="domain" description="CSC1/OSCA1-like 7TM region" evidence="2">
    <location>
        <begin position="1"/>
        <end position="49"/>
    </location>
</feature>
<evidence type="ECO:0000256" key="1">
    <source>
        <dbReference type="SAM" id="Phobius"/>
    </source>
</evidence>
<keyword evidence="1" id="KW-1133">Transmembrane helix</keyword>
<dbReference type="InterPro" id="IPR022257">
    <property type="entry name" value="PHM7_ext"/>
</dbReference>
<dbReference type="GO" id="GO:0005886">
    <property type="term" value="C:plasma membrane"/>
    <property type="evidence" value="ECO:0007669"/>
    <property type="project" value="TreeGrafter"/>
</dbReference>
<sequence>MGLFYLAYRYNLLYVADTDVDTDGLIYPQALKQLLFGVYVAEMCLVGMLIVSKAAGPAFLMIIFLALTILCHVSLVKALDPLLYNLPLSRHFEKDRIGRSQQRKPDYGQVQNGASAISRGASKRNTARKLAPTTTGRDRNKANFVSEWLKFRIFVDYAAVEQLVHHQDLIEPEYSEDAEWQAYYPPSVTSQTPFLWIPADDAGISKREVFDTGKITPISNKGCHLNRRNSIQWEADIPRPPDWREKIIY</sequence>
<dbReference type="PANTHER" id="PTHR13018:SF26">
    <property type="entry name" value="DOMAIN PROTEIN, PUTATIVE (AFU_ORTHOLOGUE AFUA_5G10920)-RELATED"/>
    <property type="match status" value="1"/>
</dbReference>
<feature type="domain" description="10TM putative phosphate transporter extracellular tail" evidence="3">
    <location>
        <begin position="148"/>
        <end position="237"/>
    </location>
</feature>
<protein>
    <recommendedName>
        <fullName evidence="5">10TM putative phosphate transporter extracellular tail domain-containing protein</fullName>
    </recommendedName>
</protein>
<dbReference type="Pfam" id="PF02714">
    <property type="entry name" value="RSN1_7TM"/>
    <property type="match status" value="1"/>
</dbReference>
<dbReference type="InterPro" id="IPR045122">
    <property type="entry name" value="Csc1-like"/>
</dbReference>
<keyword evidence="1" id="KW-0472">Membrane</keyword>
<dbReference type="OrthoDB" id="5149322at2759"/>
<evidence type="ECO:0000259" key="3">
    <source>
        <dbReference type="Pfam" id="PF12621"/>
    </source>
</evidence>
<evidence type="ECO:0000259" key="2">
    <source>
        <dbReference type="Pfam" id="PF02714"/>
    </source>
</evidence>
<accession>X0HS72</accession>
<reference evidence="4" key="1">
    <citation type="submission" date="2011-11" db="EMBL/GenBank/DDBJ databases">
        <title>The Genome Sequence of Fusarium oxysporum PHW808.</title>
        <authorList>
            <consortium name="The Broad Institute Genome Sequencing Platform"/>
            <person name="Ma L.-J."/>
            <person name="Gale L.R."/>
            <person name="Schwartz D.C."/>
            <person name="Zhou S."/>
            <person name="Corby-Kistler H."/>
            <person name="Young S.K."/>
            <person name="Zeng Q."/>
            <person name="Gargeya S."/>
            <person name="Fitzgerald M."/>
            <person name="Haas B."/>
            <person name="Abouelleil A."/>
            <person name="Alvarado L."/>
            <person name="Arachchi H.M."/>
            <person name="Berlin A."/>
            <person name="Brown A."/>
            <person name="Chapman S.B."/>
            <person name="Chen Z."/>
            <person name="Dunbar C."/>
            <person name="Freedman E."/>
            <person name="Gearin G."/>
            <person name="Goldberg J."/>
            <person name="Griggs A."/>
            <person name="Gujja S."/>
            <person name="Heiman D."/>
            <person name="Howarth C."/>
            <person name="Larson L."/>
            <person name="Lui A."/>
            <person name="MacDonald P.J.P."/>
            <person name="Montmayeur A."/>
            <person name="Murphy C."/>
            <person name="Neiman D."/>
            <person name="Pearson M."/>
            <person name="Priest M."/>
            <person name="Roberts A."/>
            <person name="Saif S."/>
            <person name="Shea T."/>
            <person name="Shenoy N."/>
            <person name="Sisk P."/>
            <person name="Stolte C."/>
            <person name="Sykes S."/>
            <person name="Wortman J."/>
            <person name="Nusbaum C."/>
            <person name="Birren B."/>
        </authorList>
    </citation>
    <scope>NUCLEOTIDE SEQUENCE [LARGE SCALE GENOMIC DNA]</scope>
    <source>
        <strain evidence="4">54008</strain>
    </source>
</reference>